<accession>A0A371G4P1</accession>
<sequence>MWEYDLYRPTLGCPASHGPVILADQYTTPQASTIRSTLCLLLNPLGCRAYRLHASQRSMAEAICWRGSWSLQSMTARGTKTCER</sequence>
<gene>
    <name evidence="1" type="ORF">CR513_33259</name>
</gene>
<organism evidence="1 2">
    <name type="scientific">Mucuna pruriens</name>
    <name type="common">Velvet bean</name>
    <name type="synonym">Dolichos pruriens</name>
    <dbReference type="NCBI Taxonomy" id="157652"/>
    <lineage>
        <taxon>Eukaryota</taxon>
        <taxon>Viridiplantae</taxon>
        <taxon>Streptophyta</taxon>
        <taxon>Embryophyta</taxon>
        <taxon>Tracheophyta</taxon>
        <taxon>Spermatophyta</taxon>
        <taxon>Magnoliopsida</taxon>
        <taxon>eudicotyledons</taxon>
        <taxon>Gunneridae</taxon>
        <taxon>Pentapetalae</taxon>
        <taxon>rosids</taxon>
        <taxon>fabids</taxon>
        <taxon>Fabales</taxon>
        <taxon>Fabaceae</taxon>
        <taxon>Papilionoideae</taxon>
        <taxon>50 kb inversion clade</taxon>
        <taxon>NPAAA clade</taxon>
        <taxon>indigoferoid/millettioid clade</taxon>
        <taxon>Phaseoleae</taxon>
        <taxon>Mucuna</taxon>
    </lineage>
</organism>
<evidence type="ECO:0000313" key="2">
    <source>
        <dbReference type="Proteomes" id="UP000257109"/>
    </source>
</evidence>
<dbReference type="EMBL" id="QJKJ01006769">
    <property type="protein sequence ID" value="RDX85540.1"/>
    <property type="molecule type" value="Genomic_DNA"/>
</dbReference>
<dbReference type="Proteomes" id="UP000257109">
    <property type="component" value="Unassembled WGS sequence"/>
</dbReference>
<dbReference type="AlphaFoldDB" id="A0A371G4P1"/>
<feature type="non-terminal residue" evidence="1">
    <location>
        <position position="1"/>
    </location>
</feature>
<keyword evidence="2" id="KW-1185">Reference proteome</keyword>
<evidence type="ECO:0000313" key="1">
    <source>
        <dbReference type="EMBL" id="RDX85540.1"/>
    </source>
</evidence>
<reference evidence="1" key="1">
    <citation type="submission" date="2018-05" db="EMBL/GenBank/DDBJ databases">
        <title>Draft genome of Mucuna pruriens seed.</title>
        <authorList>
            <person name="Nnadi N.E."/>
            <person name="Vos R."/>
            <person name="Hasami M.H."/>
            <person name="Devisetty U.K."/>
            <person name="Aguiy J.C."/>
        </authorList>
    </citation>
    <scope>NUCLEOTIDE SEQUENCE [LARGE SCALE GENOMIC DNA]</scope>
    <source>
        <strain evidence="1">JCA_2017</strain>
    </source>
</reference>
<name>A0A371G4P1_MUCPR</name>
<proteinExistence type="predicted"/>
<comment type="caution">
    <text evidence="1">The sequence shown here is derived from an EMBL/GenBank/DDBJ whole genome shotgun (WGS) entry which is preliminary data.</text>
</comment>
<protein>
    <submittedName>
        <fullName evidence="1">Uncharacterized protein</fullName>
    </submittedName>
</protein>